<proteinExistence type="predicted"/>
<dbReference type="EMBL" id="CP002117">
    <property type="protein sequence ID" value="ADN35127.1"/>
    <property type="molecule type" value="Genomic_DNA"/>
</dbReference>
<reference evidence="1 2" key="1">
    <citation type="journal article" date="2010" name="Stand. Genomic Sci.">
        <title>Complete genome sequence of Methanoplanus petrolearius type strain (SEBR 4847).</title>
        <authorList>
            <person name="Brambilla E."/>
            <person name="Djao O.D."/>
            <person name="Daligault H."/>
            <person name="Lapidus A."/>
            <person name="Lucas S."/>
            <person name="Hammon N."/>
            <person name="Nolan M."/>
            <person name="Tice H."/>
            <person name="Cheng J.F."/>
            <person name="Han C."/>
            <person name="Tapia R."/>
            <person name="Goodwin L."/>
            <person name="Pitluck S."/>
            <person name="Liolios K."/>
            <person name="Ivanova N."/>
            <person name="Mavromatis K."/>
            <person name="Mikhailova N."/>
            <person name="Pati A."/>
            <person name="Chen A."/>
            <person name="Palaniappan K."/>
            <person name="Land M."/>
            <person name="Hauser L."/>
            <person name="Chang Y.J."/>
            <person name="Jeffries C.D."/>
            <person name="Rohde M."/>
            <person name="Spring S."/>
            <person name="Sikorski J."/>
            <person name="Goker M."/>
            <person name="Woyke T."/>
            <person name="Bristow J."/>
            <person name="Eisen J.A."/>
            <person name="Markowitz V."/>
            <person name="Hugenholtz P."/>
            <person name="Kyrpides N.C."/>
            <person name="Klenk H.P."/>
        </authorList>
    </citation>
    <scope>NUCLEOTIDE SEQUENCE [LARGE SCALE GENOMIC DNA]</scope>
    <source>
        <strain evidence="2">DSM 11571 / OCM 486 / SEBR 4847</strain>
    </source>
</reference>
<dbReference type="KEGG" id="mpi:Mpet_0353"/>
<sequence>MTNKDIPCCAADAMRRVKQIDVEGTVVGITMLEEIIAEVRQTDLRSKTEITETLLKKVRIYNYIPDAAETKYKIALFKEYENRK</sequence>
<dbReference type="Proteomes" id="UP000006565">
    <property type="component" value="Chromosome"/>
</dbReference>
<dbReference type="AlphaFoldDB" id="E1RFX5"/>
<accession>E1RFX5</accession>
<keyword evidence="2" id="KW-1185">Reference proteome</keyword>
<evidence type="ECO:0000313" key="1">
    <source>
        <dbReference type="EMBL" id="ADN35127.1"/>
    </source>
</evidence>
<evidence type="ECO:0000313" key="2">
    <source>
        <dbReference type="Proteomes" id="UP000006565"/>
    </source>
</evidence>
<gene>
    <name evidence="1" type="ordered locus">Mpet_0353</name>
</gene>
<organism evidence="1 2">
    <name type="scientific">Methanolacinia petrolearia (strain DSM 11571 / OCM 486 / SEBR 4847)</name>
    <name type="common">Methanoplanus petrolearius</name>
    <dbReference type="NCBI Taxonomy" id="679926"/>
    <lineage>
        <taxon>Archaea</taxon>
        <taxon>Methanobacteriati</taxon>
        <taxon>Methanobacteriota</taxon>
        <taxon>Stenosarchaea group</taxon>
        <taxon>Methanomicrobia</taxon>
        <taxon>Methanomicrobiales</taxon>
        <taxon>Methanomicrobiaceae</taxon>
        <taxon>Methanolacinia</taxon>
    </lineage>
</organism>
<dbReference type="STRING" id="679926.Mpet_0353"/>
<name>E1RFX5_METP4</name>
<protein>
    <submittedName>
        <fullName evidence="1">Uncharacterized protein</fullName>
    </submittedName>
</protein>
<dbReference type="GeneID" id="9742797"/>
<dbReference type="eggNOG" id="arCOG03645">
    <property type="taxonomic scope" value="Archaea"/>
</dbReference>
<dbReference type="OrthoDB" id="115867at2157"/>
<dbReference type="HOGENOM" id="CLU_179011_1_0_2"/>
<dbReference type="RefSeq" id="WP_013328306.1">
    <property type="nucleotide sequence ID" value="NC_014507.1"/>
</dbReference>